<reference evidence="2 3" key="1">
    <citation type="journal article" date="2015" name="Genome Biol. Evol.">
        <title>Comparative Genomics of a Bacterivorous Green Alga Reveals Evolutionary Causalities and Consequences of Phago-Mixotrophic Mode of Nutrition.</title>
        <authorList>
            <person name="Burns J.A."/>
            <person name="Paasch A."/>
            <person name="Narechania A."/>
            <person name="Kim E."/>
        </authorList>
    </citation>
    <scope>NUCLEOTIDE SEQUENCE [LARGE SCALE GENOMIC DNA]</scope>
    <source>
        <strain evidence="2 3">PLY_AMNH</strain>
    </source>
</reference>
<dbReference type="Proteomes" id="UP001190700">
    <property type="component" value="Unassembled WGS sequence"/>
</dbReference>
<dbReference type="CDD" id="cd18809">
    <property type="entry name" value="SF1_C_RecD"/>
    <property type="match status" value="1"/>
</dbReference>
<dbReference type="PANTHER" id="PTHR47642:SF5">
    <property type="entry name" value="ATP-DEPENDENT DNA HELICASE"/>
    <property type="match status" value="1"/>
</dbReference>
<keyword evidence="3" id="KW-1185">Reference proteome</keyword>
<evidence type="ECO:0000313" key="2">
    <source>
        <dbReference type="EMBL" id="KAK3289097.1"/>
    </source>
</evidence>
<comment type="caution">
    <text evidence="2">The sequence shown here is derived from an EMBL/GenBank/DDBJ whole genome shotgun (WGS) entry which is preliminary data.</text>
</comment>
<dbReference type="AlphaFoldDB" id="A0AAE0LL22"/>
<dbReference type="Gene3D" id="3.40.50.300">
    <property type="entry name" value="P-loop containing nucleotide triphosphate hydrolases"/>
    <property type="match status" value="2"/>
</dbReference>
<dbReference type="InterPro" id="IPR027417">
    <property type="entry name" value="P-loop_NTPase"/>
</dbReference>
<dbReference type="Pfam" id="PF13538">
    <property type="entry name" value="UvrD_C_2"/>
    <property type="match status" value="1"/>
</dbReference>
<dbReference type="Pfam" id="PF13604">
    <property type="entry name" value="AAA_30"/>
    <property type="match status" value="1"/>
</dbReference>
<feature type="domain" description="UvrD-like helicase C-terminal" evidence="1">
    <location>
        <begin position="414"/>
        <end position="451"/>
    </location>
</feature>
<proteinExistence type="predicted"/>
<dbReference type="InterPro" id="IPR051055">
    <property type="entry name" value="PIF1_helicase"/>
</dbReference>
<dbReference type="InterPro" id="IPR027785">
    <property type="entry name" value="UvrD-like_helicase_C"/>
</dbReference>
<protein>
    <recommendedName>
        <fullName evidence="1">UvrD-like helicase C-terminal domain-containing protein</fullName>
    </recommendedName>
</protein>
<accession>A0AAE0LL22</accession>
<evidence type="ECO:0000313" key="3">
    <source>
        <dbReference type="Proteomes" id="UP001190700"/>
    </source>
</evidence>
<dbReference type="SUPFAM" id="SSF52540">
    <property type="entry name" value="P-loop containing nucleoside triphosphate hydrolases"/>
    <property type="match status" value="2"/>
</dbReference>
<name>A0AAE0LL22_9CHLO</name>
<dbReference type="EMBL" id="LGRX02000235">
    <property type="protein sequence ID" value="KAK3289097.1"/>
    <property type="molecule type" value="Genomic_DNA"/>
</dbReference>
<gene>
    <name evidence="2" type="ORF">CYMTET_3453</name>
</gene>
<evidence type="ECO:0000259" key="1">
    <source>
        <dbReference type="Pfam" id="PF13538"/>
    </source>
</evidence>
<sequence>MHYSARFHRSNTDQREVAQDVLLRGRNVLMLGGAGTGKSDTIQLVRDLWTARESSDRARALGSAVVASPIGCAAARHEDGCTLDALFAVGALQNHDACVSRYAARLRQVDLRGKKRARRADEECPIARVRQMGLLVVEEVTGLCCKKLRLIDALLRMARKCQRPFGGVTLLFVGDFLQLDAPGADVGDRLYSSPLLRVAGFVVHVLRANVRQAGDLVYANLLERVREGRCTEADRATLLSRTLSDADDVPDEVWYLCSTNEMADQRNSECYERKVANHADGITYTPTFRWRDSSDGEGDYVDAPAKLGPIALSDLPETIAAVYRELYQRHGHAMNTVRLCPDARVMLCQNRNREMGDNRMMNGRRGVIKGVTAEEARILFDDADGKVTRMPMRVARPENAAADCELRYMPLRLSWACTIHKAQGGEADQVIVDCDRLFDARLFYVALTRCRSLDGLSLRRFTNIPNMSQLPEAKLYANLRKKTKTMGRAYDCTVDGDLQDLITSEDRSACFAKSIVDKNNPGARRYGIHMTVPEENSAAKTQPRLQDVSCTLRREELARATPVDANDLGGLLCRATAPSDPNERRSERLRVHALVFVFDTVYCANENDTKVFPRRNLRWLCMDDPANAIAAGGGNSMDYSKIV</sequence>
<dbReference type="PANTHER" id="PTHR47642">
    <property type="entry name" value="ATP-DEPENDENT DNA HELICASE"/>
    <property type="match status" value="1"/>
</dbReference>
<organism evidence="2 3">
    <name type="scientific">Cymbomonas tetramitiformis</name>
    <dbReference type="NCBI Taxonomy" id="36881"/>
    <lineage>
        <taxon>Eukaryota</taxon>
        <taxon>Viridiplantae</taxon>
        <taxon>Chlorophyta</taxon>
        <taxon>Pyramimonadophyceae</taxon>
        <taxon>Pyramimonadales</taxon>
        <taxon>Pyramimonadaceae</taxon>
        <taxon>Cymbomonas</taxon>
    </lineage>
</organism>